<dbReference type="EMBL" id="ABEU02000011">
    <property type="status" value="NOT_ANNOTATED_CDS"/>
    <property type="molecule type" value="Genomic_DNA"/>
</dbReference>
<keyword evidence="9" id="KW-1185">Reference proteome</keyword>
<reference evidence="8 9" key="1">
    <citation type="journal article" date="2008" name="Science">
        <title>The Physcomitrella genome reveals evolutionary insights into the conquest of land by plants.</title>
        <authorList>
            <person name="Rensing S."/>
            <person name="Lang D."/>
            <person name="Zimmer A."/>
            <person name="Terry A."/>
            <person name="Salamov A."/>
            <person name="Shapiro H."/>
            <person name="Nishiyama T."/>
            <person name="Perroud P.-F."/>
            <person name="Lindquist E."/>
            <person name="Kamisugi Y."/>
            <person name="Tanahashi T."/>
            <person name="Sakakibara K."/>
            <person name="Fujita T."/>
            <person name="Oishi K."/>
            <person name="Shin-I T."/>
            <person name="Kuroki Y."/>
            <person name="Toyoda A."/>
            <person name="Suzuki Y."/>
            <person name="Hashimoto A."/>
            <person name="Yamaguchi K."/>
            <person name="Sugano A."/>
            <person name="Kohara Y."/>
            <person name="Fujiyama A."/>
            <person name="Anterola A."/>
            <person name="Aoki S."/>
            <person name="Ashton N."/>
            <person name="Barbazuk W.B."/>
            <person name="Barker E."/>
            <person name="Bennetzen J."/>
            <person name="Bezanilla M."/>
            <person name="Blankenship R."/>
            <person name="Cho S.H."/>
            <person name="Dutcher S."/>
            <person name="Estelle M."/>
            <person name="Fawcett J.A."/>
            <person name="Gundlach H."/>
            <person name="Hanada K."/>
            <person name="Heyl A."/>
            <person name="Hicks K.A."/>
            <person name="Hugh J."/>
            <person name="Lohr M."/>
            <person name="Mayer K."/>
            <person name="Melkozernov A."/>
            <person name="Murata T."/>
            <person name="Nelson D."/>
            <person name="Pils B."/>
            <person name="Prigge M."/>
            <person name="Reiss B."/>
            <person name="Renner T."/>
            <person name="Rombauts S."/>
            <person name="Rushton P."/>
            <person name="Sanderfoot A."/>
            <person name="Schween G."/>
            <person name="Shiu S.-H."/>
            <person name="Stueber K."/>
            <person name="Theodoulou F.L."/>
            <person name="Tu H."/>
            <person name="Van de Peer Y."/>
            <person name="Verrier P.J."/>
            <person name="Waters E."/>
            <person name="Wood A."/>
            <person name="Yang L."/>
            <person name="Cove D."/>
            <person name="Cuming A."/>
            <person name="Hasebe M."/>
            <person name="Lucas S."/>
            <person name="Mishler D.B."/>
            <person name="Reski R."/>
            <person name="Grigoriev I."/>
            <person name="Quatrano R.S."/>
            <person name="Boore J.L."/>
        </authorList>
    </citation>
    <scope>NUCLEOTIDE SEQUENCE [LARGE SCALE GENOMIC DNA]</scope>
    <source>
        <strain evidence="8 9">cv. Gransden 2004</strain>
    </source>
</reference>
<keyword evidence="3" id="KW-0677">Repeat</keyword>
<dbReference type="PANTHER" id="PTHR16023">
    <property type="entry name" value="TAX1 BINDING PROTEIN-RELATED"/>
    <property type="match status" value="1"/>
</dbReference>
<dbReference type="AlphaFoldDB" id="A0A7I4A763"/>
<evidence type="ECO:0000256" key="1">
    <source>
        <dbReference type="ARBA" id="ARBA00004308"/>
    </source>
</evidence>
<dbReference type="PROSITE" id="PS50077">
    <property type="entry name" value="HEAT_REPEAT"/>
    <property type="match status" value="1"/>
</dbReference>
<keyword evidence="4" id="KW-0472">Membrane</keyword>
<protein>
    <recommendedName>
        <fullName evidence="7">Vacuolar protein 14 C-terminal Fig4-binding domain-containing protein</fullName>
    </recommendedName>
</protein>
<dbReference type="Gene3D" id="1.25.10.10">
    <property type="entry name" value="Leucine-rich Repeat Variant"/>
    <property type="match status" value="2"/>
</dbReference>
<feature type="domain" description="Vacuolar protein 14 C-terminal Fig4-binding" evidence="7">
    <location>
        <begin position="432"/>
        <end position="611"/>
    </location>
</feature>
<dbReference type="GO" id="GO:0070772">
    <property type="term" value="C:PAS complex"/>
    <property type="evidence" value="ECO:0000318"/>
    <property type="project" value="GO_Central"/>
</dbReference>
<dbReference type="InterPro" id="IPR026825">
    <property type="entry name" value="Vac14"/>
</dbReference>
<feature type="region of interest" description="Disordered" evidence="6">
    <location>
        <begin position="645"/>
        <end position="671"/>
    </location>
</feature>
<dbReference type="InterPro" id="IPR021133">
    <property type="entry name" value="HEAT_type_2"/>
</dbReference>
<comment type="subcellular location">
    <subcellularLocation>
        <location evidence="1">Endomembrane system</location>
    </subcellularLocation>
</comment>
<dbReference type="Pfam" id="PF12755">
    <property type="entry name" value="Vac14_Fab1_bd"/>
    <property type="match status" value="1"/>
</dbReference>
<proteinExistence type="inferred from homology"/>
<feature type="repeat" description="HEAT" evidence="5">
    <location>
        <begin position="95"/>
        <end position="130"/>
    </location>
</feature>
<name>A0A7I4A763_PHYPA</name>
<sequence>MAKMADGTPLLSASTLRTLADKLYEKRKNAAREVEAVIRGLVAQQDHQRISSLLHLLVHDFALSPQSNHRKGGLIGLAAATMGLGSDAAQHLEKIIPPVLNSFTDQDIRVRYYACEALYNIAKATRGDLVFFFNDIFDALCKLSADSEPSVQQAAHLLDHIVKDIVAQSDQFSIEEFIPLLRERMNVLNPFVRQFLVGWITVLDRETEIDMLGFLPDFLDGLFNMLSDSSHEIRQQADSALEEFLREIKDAPSVDYGKMAEILVQRAAAPDEFTRLTSFSWLNEFVKLSGEQLVPYYADILGALLPAISDNEERIRVVAKETNEELRSVKAEPAEGFDIGAVLVIARRELGSDWEATRLEALRWIALLLERHRTEVLSFLDDIFPALLSSLADTSDEVVCLVLEVQACIAGDAQHFHRLMVFLVHKFKIEQTLLEKRGTLALRRLCTLLDAERVYRELATIFEGEADLEFATIMVQALNLILLTAPELAEMRSLLKLSLLNPAGGDLFVSLSSSWCHSSIATVSLCLLAQAYQHASAVIQALGESDINVNLLVQVDKLVRLLETPTFAYLRLQLLEPGRYPSLLKTLYGLLMLLPQQSAAFKMLRTRLKTVPSQTFMHMQSSLASSQFPGLSAIRRSASAGGFSQRLSHIPSIQTSSTSEDSDRISDSTNGPLGINFAAQLKQFEYMQHQHHLYQSQNNPPRRTLTPPPAQNGHHPSNISDDMTDSMRRTRADSQHLLHHSPTLDNVRFEWIKAK</sequence>
<dbReference type="FunFam" id="1.25.10.10:FF:000169">
    <property type="entry name" value="protein VAC14 homolog isoform X1"/>
    <property type="match status" value="1"/>
</dbReference>
<evidence type="ECO:0000256" key="2">
    <source>
        <dbReference type="ARBA" id="ARBA00010225"/>
    </source>
</evidence>
<accession>A0A7I4A763</accession>
<evidence type="ECO:0000313" key="8">
    <source>
        <dbReference type="EnsemblPlants" id="Pp3c11_22930V3.2"/>
    </source>
</evidence>
<comment type="similarity">
    <text evidence="2">Belongs to the VAC14 family.</text>
</comment>
<dbReference type="InterPro" id="IPR021841">
    <property type="entry name" value="VAC14_Fig4p-bd"/>
</dbReference>
<evidence type="ECO:0000313" key="9">
    <source>
        <dbReference type="Proteomes" id="UP000006727"/>
    </source>
</evidence>
<evidence type="ECO:0000259" key="7">
    <source>
        <dbReference type="Pfam" id="PF11916"/>
    </source>
</evidence>
<reference evidence="8 9" key="2">
    <citation type="journal article" date="2018" name="Plant J.">
        <title>The Physcomitrella patens chromosome-scale assembly reveals moss genome structure and evolution.</title>
        <authorList>
            <person name="Lang D."/>
            <person name="Ullrich K.K."/>
            <person name="Murat F."/>
            <person name="Fuchs J."/>
            <person name="Jenkins J."/>
            <person name="Haas F.B."/>
            <person name="Piednoel M."/>
            <person name="Gundlach H."/>
            <person name="Van Bel M."/>
            <person name="Meyberg R."/>
            <person name="Vives C."/>
            <person name="Morata J."/>
            <person name="Symeonidi A."/>
            <person name="Hiss M."/>
            <person name="Muchero W."/>
            <person name="Kamisugi Y."/>
            <person name="Saleh O."/>
            <person name="Blanc G."/>
            <person name="Decker E.L."/>
            <person name="van Gessel N."/>
            <person name="Grimwood J."/>
            <person name="Hayes R.D."/>
            <person name="Graham S.W."/>
            <person name="Gunter L.E."/>
            <person name="McDaniel S.F."/>
            <person name="Hoernstein S.N.W."/>
            <person name="Larsson A."/>
            <person name="Li F.W."/>
            <person name="Perroud P.F."/>
            <person name="Phillips J."/>
            <person name="Ranjan P."/>
            <person name="Rokshar D.S."/>
            <person name="Rothfels C.J."/>
            <person name="Schneider L."/>
            <person name="Shu S."/>
            <person name="Stevenson D.W."/>
            <person name="Thummler F."/>
            <person name="Tillich M."/>
            <person name="Villarreal Aguilar J.C."/>
            <person name="Widiez T."/>
            <person name="Wong G.K."/>
            <person name="Wymore A."/>
            <person name="Zhang Y."/>
            <person name="Zimmer A.D."/>
            <person name="Quatrano R.S."/>
            <person name="Mayer K.F.X."/>
            <person name="Goodstein D."/>
            <person name="Casacuberta J.M."/>
            <person name="Vandepoele K."/>
            <person name="Reski R."/>
            <person name="Cuming A.C."/>
            <person name="Tuskan G.A."/>
            <person name="Maumus F."/>
            <person name="Salse J."/>
            <person name="Schmutz J."/>
            <person name="Rensing S.A."/>
        </authorList>
    </citation>
    <scope>NUCLEOTIDE SEQUENCE [LARGE SCALE GENOMIC DNA]</scope>
    <source>
        <strain evidence="8 9">cv. Gransden 2004</strain>
    </source>
</reference>
<feature type="compositionally biased region" description="Polar residues" evidence="6">
    <location>
        <begin position="645"/>
        <end position="659"/>
    </location>
</feature>
<dbReference type="SUPFAM" id="SSF48371">
    <property type="entry name" value="ARM repeat"/>
    <property type="match status" value="1"/>
</dbReference>
<dbReference type="InterPro" id="IPR011989">
    <property type="entry name" value="ARM-like"/>
</dbReference>
<evidence type="ECO:0000256" key="4">
    <source>
        <dbReference type="ARBA" id="ARBA00023136"/>
    </source>
</evidence>
<dbReference type="FunCoup" id="A0A7I4A763">
    <property type="interactions" value="4677"/>
</dbReference>
<feature type="region of interest" description="Disordered" evidence="6">
    <location>
        <begin position="692"/>
        <end position="724"/>
    </location>
</feature>
<dbReference type="InParanoid" id="A0A7I4A763"/>
<dbReference type="Gramene" id="Pp3c11_22930V3.2">
    <property type="protein sequence ID" value="Pp3c11_22930V3.2"/>
    <property type="gene ID" value="Pp3c11_22930"/>
</dbReference>
<dbReference type="GO" id="GO:0006661">
    <property type="term" value="P:phosphatidylinositol biosynthetic process"/>
    <property type="evidence" value="ECO:0000318"/>
    <property type="project" value="GO_Central"/>
</dbReference>
<dbReference type="EnsemblPlants" id="Pp3c11_22930V3.2">
    <property type="protein sequence ID" value="Pp3c11_22930V3.2"/>
    <property type="gene ID" value="Pp3c11_22930"/>
</dbReference>
<dbReference type="PANTHER" id="PTHR16023:SF0">
    <property type="entry name" value="PROTEIN VAC14 HOMOLOG"/>
    <property type="match status" value="1"/>
</dbReference>
<evidence type="ECO:0000256" key="3">
    <source>
        <dbReference type="ARBA" id="ARBA00022737"/>
    </source>
</evidence>
<dbReference type="InterPro" id="IPR016024">
    <property type="entry name" value="ARM-type_fold"/>
</dbReference>
<organism evidence="8 9">
    <name type="scientific">Physcomitrium patens</name>
    <name type="common">Spreading-leaved earth moss</name>
    <name type="synonym">Physcomitrella patens</name>
    <dbReference type="NCBI Taxonomy" id="3218"/>
    <lineage>
        <taxon>Eukaryota</taxon>
        <taxon>Viridiplantae</taxon>
        <taxon>Streptophyta</taxon>
        <taxon>Embryophyta</taxon>
        <taxon>Bryophyta</taxon>
        <taxon>Bryophytina</taxon>
        <taxon>Bryopsida</taxon>
        <taxon>Funariidae</taxon>
        <taxon>Funariales</taxon>
        <taxon>Funariaceae</taxon>
        <taxon>Physcomitrium</taxon>
    </lineage>
</organism>
<reference evidence="8" key="3">
    <citation type="submission" date="2020-12" db="UniProtKB">
        <authorList>
            <consortium name="EnsemblPlants"/>
        </authorList>
    </citation>
    <scope>IDENTIFICATION</scope>
</reference>
<gene>
    <name evidence="8" type="primary">LOC112289058</name>
</gene>
<dbReference type="GO" id="GO:0010008">
    <property type="term" value="C:endosome membrane"/>
    <property type="evidence" value="ECO:0000318"/>
    <property type="project" value="GO_Central"/>
</dbReference>
<dbReference type="Pfam" id="PF11916">
    <property type="entry name" value="Vac14_Fig4_bd"/>
    <property type="match status" value="1"/>
</dbReference>
<evidence type="ECO:0000256" key="5">
    <source>
        <dbReference type="PROSITE-ProRule" id="PRU00103"/>
    </source>
</evidence>
<evidence type="ECO:0000256" key="6">
    <source>
        <dbReference type="SAM" id="MobiDB-lite"/>
    </source>
</evidence>
<dbReference type="Proteomes" id="UP000006727">
    <property type="component" value="Chromosome 11"/>
</dbReference>